<evidence type="ECO:0000313" key="3">
    <source>
        <dbReference type="Proteomes" id="UP000315295"/>
    </source>
</evidence>
<dbReference type="EMBL" id="VIEB01000031">
    <property type="protein sequence ID" value="TQE11367.1"/>
    <property type="molecule type" value="Genomic_DNA"/>
</dbReference>
<reference evidence="2 3" key="1">
    <citation type="journal article" date="2019" name="G3 (Bethesda)">
        <title>Sequencing of a Wild Apple (Malus baccata) Genome Unravels the Differences Between Cultivated and Wild Apple Species Regarding Disease Resistance and Cold Tolerance.</title>
        <authorList>
            <person name="Chen X."/>
        </authorList>
    </citation>
    <scope>NUCLEOTIDE SEQUENCE [LARGE SCALE GENOMIC DNA]</scope>
    <source>
        <strain evidence="3">cv. Shandingzi</strain>
        <tissue evidence="2">Leaves</tissue>
    </source>
</reference>
<name>A0A540NJZ4_MALBA</name>
<proteinExistence type="predicted"/>
<organism evidence="2 3">
    <name type="scientific">Malus baccata</name>
    <name type="common">Siberian crab apple</name>
    <name type="synonym">Pyrus baccata</name>
    <dbReference type="NCBI Taxonomy" id="106549"/>
    <lineage>
        <taxon>Eukaryota</taxon>
        <taxon>Viridiplantae</taxon>
        <taxon>Streptophyta</taxon>
        <taxon>Embryophyta</taxon>
        <taxon>Tracheophyta</taxon>
        <taxon>Spermatophyta</taxon>
        <taxon>Magnoliopsida</taxon>
        <taxon>eudicotyledons</taxon>
        <taxon>Gunneridae</taxon>
        <taxon>Pentapetalae</taxon>
        <taxon>rosids</taxon>
        <taxon>fabids</taxon>
        <taxon>Rosales</taxon>
        <taxon>Rosaceae</taxon>
        <taxon>Amygdaloideae</taxon>
        <taxon>Maleae</taxon>
        <taxon>Malus</taxon>
    </lineage>
</organism>
<evidence type="ECO:0000256" key="1">
    <source>
        <dbReference type="SAM" id="MobiDB-lite"/>
    </source>
</evidence>
<accession>A0A540NJZ4</accession>
<gene>
    <name evidence="2" type="ORF">C1H46_003101</name>
</gene>
<feature type="region of interest" description="Disordered" evidence="1">
    <location>
        <begin position="1"/>
        <end position="24"/>
    </location>
</feature>
<dbReference type="AlphaFoldDB" id="A0A540NJZ4"/>
<comment type="caution">
    <text evidence="2">The sequence shown here is derived from an EMBL/GenBank/DDBJ whole genome shotgun (WGS) entry which is preliminary data.</text>
</comment>
<evidence type="ECO:0000313" key="2">
    <source>
        <dbReference type="EMBL" id="TQE11367.1"/>
    </source>
</evidence>
<sequence>MLGDIEIEESSRFDSCTTEETEHADPNISPEAILTQTYTPHIQYPKAAKQPTKLHEGIETDMFKGVIHTNSKSDPTHNQHLTNLPDFDTGQIAKDKIIFAAITDSAPAQPIKLKEIQDESYQQDQFYVGMKKKFMAALFFVKKFGQ</sequence>
<keyword evidence="3" id="KW-1185">Reference proteome</keyword>
<protein>
    <submittedName>
        <fullName evidence="2">Uncharacterized protein</fullName>
    </submittedName>
</protein>
<dbReference type="Proteomes" id="UP000315295">
    <property type="component" value="Unassembled WGS sequence"/>
</dbReference>